<dbReference type="InterPro" id="IPR013655">
    <property type="entry name" value="PAS_fold_3"/>
</dbReference>
<accession>A0AB37ULC0</accession>
<evidence type="ECO:0000313" key="21">
    <source>
        <dbReference type="EMBL" id="RUT12158.1"/>
    </source>
</evidence>
<dbReference type="InterPro" id="IPR001789">
    <property type="entry name" value="Sig_transdc_resp-reg_receiver"/>
</dbReference>
<evidence type="ECO:0000256" key="3">
    <source>
        <dbReference type="ARBA" id="ARBA00012438"/>
    </source>
</evidence>
<feature type="domain" description="Response regulatory" evidence="18">
    <location>
        <begin position="6"/>
        <end position="125"/>
    </location>
</feature>
<feature type="modified residue" description="4-aspartylphosphate" evidence="15">
    <location>
        <position position="58"/>
    </location>
</feature>
<proteinExistence type="predicted"/>
<dbReference type="Gene3D" id="1.10.287.130">
    <property type="match status" value="1"/>
</dbReference>
<dbReference type="SMART" id="SM00091">
    <property type="entry name" value="PAS"/>
    <property type="match status" value="4"/>
</dbReference>
<dbReference type="GO" id="GO:0000166">
    <property type="term" value="F:nucleotide binding"/>
    <property type="evidence" value="ECO:0007669"/>
    <property type="project" value="UniProtKB-KW"/>
</dbReference>
<evidence type="ECO:0000313" key="22">
    <source>
        <dbReference type="Proteomes" id="UP000282574"/>
    </source>
</evidence>
<dbReference type="InterPro" id="IPR036097">
    <property type="entry name" value="HisK_dim/P_sf"/>
</dbReference>
<evidence type="ECO:0000256" key="12">
    <source>
        <dbReference type="ARBA" id="ARBA00022989"/>
    </source>
</evidence>
<comment type="subcellular location">
    <subcellularLocation>
        <location evidence="2">Cell inner membrane</location>
        <topology evidence="2">Multi-pass membrane protein</topology>
    </subcellularLocation>
</comment>
<keyword evidence="11" id="KW-0418">Kinase</keyword>
<organism evidence="21 22">
    <name type="scientific">Chroococcidiopsis cubana SAG 39.79</name>
    <dbReference type="NCBI Taxonomy" id="388085"/>
    <lineage>
        <taxon>Bacteria</taxon>
        <taxon>Bacillati</taxon>
        <taxon>Cyanobacteriota</taxon>
        <taxon>Cyanophyceae</taxon>
        <taxon>Chroococcidiopsidales</taxon>
        <taxon>Chroococcidiopsidaceae</taxon>
        <taxon>Chroococcidiopsis</taxon>
    </lineage>
</organism>
<dbReference type="EC" id="2.7.13.3" evidence="3"/>
<dbReference type="SUPFAM" id="SSF55874">
    <property type="entry name" value="ATPase domain of HSP90 chaperone/DNA topoisomerase II/histidine kinase"/>
    <property type="match status" value="1"/>
</dbReference>
<feature type="domain" description="PAS" evidence="19">
    <location>
        <begin position="657"/>
        <end position="729"/>
    </location>
</feature>
<dbReference type="Pfam" id="PF00512">
    <property type="entry name" value="HisKA"/>
    <property type="match status" value="1"/>
</dbReference>
<feature type="domain" description="PAC" evidence="20">
    <location>
        <begin position="732"/>
        <end position="784"/>
    </location>
</feature>
<dbReference type="InterPro" id="IPR005467">
    <property type="entry name" value="His_kinase_dom"/>
</dbReference>
<evidence type="ECO:0000256" key="6">
    <source>
        <dbReference type="ARBA" id="ARBA00022553"/>
    </source>
</evidence>
<evidence type="ECO:0000256" key="9">
    <source>
        <dbReference type="ARBA" id="ARBA00022737"/>
    </source>
</evidence>
<dbReference type="Pfam" id="PF02518">
    <property type="entry name" value="HATPase_c"/>
    <property type="match status" value="1"/>
</dbReference>
<keyword evidence="16" id="KW-0175">Coiled coil</keyword>
<dbReference type="GO" id="GO:0005886">
    <property type="term" value="C:plasma membrane"/>
    <property type="evidence" value="ECO:0007669"/>
    <property type="project" value="UniProtKB-SubCell"/>
</dbReference>
<keyword evidence="14" id="KW-0472">Membrane</keyword>
<dbReference type="Gene3D" id="3.30.450.20">
    <property type="entry name" value="PAS domain"/>
    <property type="match status" value="5"/>
</dbReference>
<sequence length="1046" mass="118696">MSFERTVLIVDDSPEDRETYRRFLLTDDRYHYIFLETDYGENGLEVCKLVQPDAILLDFHLPDIDGIEFLCELKTQFGKMQLPVIMLTGRGNEDVAVQAMKSGASDYLVKGKTTSENLRLAIHNILERDRLQQQLEQSEDRFRTSIENMLDCFGIYKCLRDESGKIVDFIVEYVNAAACTNNRMTAAEQIGKHLCEILPFHRETGLFNEYCRVVETGAPLTKEDLIYSDRFNQEYLTRAFDIRANKLGDGFVASWRDITDRKRSEERLRLLESVVVNANDAVIITAIAPLEEPGPRIVYVNQAFTDLTSYTCEEVVGRSPRFLQGAKTDKAALKRIRDALQAKKPVQEELINYCKDGSEFWVEISITPIADAAGQYTHFVAIQRNISDRKQAEMILRETRHLIEQIAVTIPDILYIHDLKERRNVYINRQVTEVLGYTPEAICQLGTVGLQSLMHPEDLALLPAHLRRFDGVGDREVLEFEYRMQHANGEWRWLCSRESVFTRNSDGSVQQILGTAQDITARKQVEIELRRSQERIQRTLETSQIGIGFGSSNGDVLEMNDTLLSILGYTRDEFRNSKLSWRDMSPPEYAEIDRQAMEQLELTGSIKAIEKEVIRKDGTRLPILISATRLQGEVEEHIAFIVDLSDRKRAEIALRNSEERLRLAFAATQMGSWDWDISTGSITWSDNMEAMFGLTPGEFDGSYEMFESRLHPEDRDRVLEAIDSAVNTGADYNIEFRVVFPNGTVRWAQSKGQIFYDRTGKAVRMTGVDLDITDRKHREVENARMLELAQQAQREAEAANRAKDEFVAMVSHDLRSPLNAILGWAKLLRTRQVNAETTARALDAIERNAQSQAKLLENLLDVSRMIRGKLELQESQFDLVSLVEESVETTFLAASAKQIHLEFRIPNSKFRIPISGDRDRLQQVLGNLLSNAIKFTPEGGKIEVQLSLLTSSHNHQLPTTNYQLSTTNYAQIQVIDTGNGISPEFLPHVFDRFRQAQSPNKQGGLGLGLAIARHIVELHGGTIHAASLGVGQGATFTIQLPLMPPK</sequence>
<dbReference type="InterPro" id="IPR003661">
    <property type="entry name" value="HisK_dim/P_dom"/>
</dbReference>
<dbReference type="InterPro" id="IPR036890">
    <property type="entry name" value="HATPase_C_sf"/>
</dbReference>
<evidence type="ECO:0000256" key="1">
    <source>
        <dbReference type="ARBA" id="ARBA00000085"/>
    </source>
</evidence>
<dbReference type="SMART" id="SM00387">
    <property type="entry name" value="HATPase_c"/>
    <property type="match status" value="1"/>
</dbReference>
<dbReference type="CDD" id="cd00156">
    <property type="entry name" value="REC"/>
    <property type="match status" value="1"/>
</dbReference>
<dbReference type="PANTHER" id="PTHR43304:SF1">
    <property type="entry name" value="PAC DOMAIN-CONTAINING PROTEIN"/>
    <property type="match status" value="1"/>
</dbReference>
<keyword evidence="5" id="KW-0997">Cell inner membrane</keyword>
<dbReference type="Gene3D" id="3.40.50.2300">
    <property type="match status" value="1"/>
</dbReference>
<dbReference type="InterPro" id="IPR003594">
    <property type="entry name" value="HATPase_dom"/>
</dbReference>
<evidence type="ECO:0000256" key="13">
    <source>
        <dbReference type="ARBA" id="ARBA00023012"/>
    </source>
</evidence>
<dbReference type="NCBIfam" id="TIGR00229">
    <property type="entry name" value="sensory_box"/>
    <property type="match status" value="4"/>
</dbReference>
<comment type="caution">
    <text evidence="21">The sequence shown here is derived from an EMBL/GenBank/DDBJ whole genome shotgun (WGS) entry which is preliminary data.</text>
</comment>
<dbReference type="Gene3D" id="2.10.70.100">
    <property type="match status" value="1"/>
</dbReference>
<evidence type="ECO:0000259" key="18">
    <source>
        <dbReference type="PROSITE" id="PS50110"/>
    </source>
</evidence>
<feature type="domain" description="PAS" evidence="19">
    <location>
        <begin position="290"/>
        <end position="319"/>
    </location>
</feature>
<dbReference type="PROSITE" id="PS50113">
    <property type="entry name" value="PAC"/>
    <property type="match status" value="4"/>
</dbReference>
<evidence type="ECO:0000256" key="8">
    <source>
        <dbReference type="ARBA" id="ARBA00022692"/>
    </source>
</evidence>
<keyword evidence="10" id="KW-0547">Nucleotide-binding</keyword>
<evidence type="ECO:0000256" key="2">
    <source>
        <dbReference type="ARBA" id="ARBA00004429"/>
    </source>
</evidence>
<evidence type="ECO:0000259" key="19">
    <source>
        <dbReference type="PROSITE" id="PS50112"/>
    </source>
</evidence>
<dbReference type="CDD" id="cd00082">
    <property type="entry name" value="HisKA"/>
    <property type="match status" value="1"/>
</dbReference>
<dbReference type="SMART" id="SM00388">
    <property type="entry name" value="HisKA"/>
    <property type="match status" value="1"/>
</dbReference>
<dbReference type="InterPro" id="IPR004358">
    <property type="entry name" value="Sig_transdc_His_kin-like_C"/>
</dbReference>
<keyword evidence="9" id="KW-0677">Repeat</keyword>
<dbReference type="SMART" id="SM00086">
    <property type="entry name" value="PAC"/>
    <property type="match status" value="4"/>
</dbReference>
<dbReference type="PROSITE" id="PS50109">
    <property type="entry name" value="HIS_KIN"/>
    <property type="match status" value="1"/>
</dbReference>
<evidence type="ECO:0000259" key="20">
    <source>
        <dbReference type="PROSITE" id="PS50113"/>
    </source>
</evidence>
<keyword evidence="6 15" id="KW-0597">Phosphoprotein</keyword>
<evidence type="ECO:0000256" key="16">
    <source>
        <dbReference type="SAM" id="Coils"/>
    </source>
</evidence>
<dbReference type="PROSITE" id="PS50110">
    <property type="entry name" value="RESPONSE_REGULATORY"/>
    <property type="match status" value="1"/>
</dbReference>
<dbReference type="FunFam" id="2.10.70.100:FF:000001">
    <property type="entry name" value="Sensory transduction histidine kinase"/>
    <property type="match status" value="1"/>
</dbReference>
<dbReference type="SUPFAM" id="SSF55785">
    <property type="entry name" value="PYP-like sensor domain (PAS domain)"/>
    <property type="match status" value="5"/>
</dbReference>
<dbReference type="RefSeq" id="WP_106167940.1">
    <property type="nucleotide sequence ID" value="NZ_JAVKZF010000002.1"/>
</dbReference>
<evidence type="ECO:0000256" key="15">
    <source>
        <dbReference type="PROSITE-ProRule" id="PRU00169"/>
    </source>
</evidence>
<evidence type="ECO:0000259" key="17">
    <source>
        <dbReference type="PROSITE" id="PS50109"/>
    </source>
</evidence>
<feature type="domain" description="PAC" evidence="20">
    <location>
        <begin position="344"/>
        <end position="398"/>
    </location>
</feature>
<dbReference type="Pfam" id="PF08447">
    <property type="entry name" value="PAS_3"/>
    <property type="match status" value="2"/>
</dbReference>
<dbReference type="SUPFAM" id="SSF47384">
    <property type="entry name" value="Homodimeric domain of signal transducing histidine kinase"/>
    <property type="match status" value="1"/>
</dbReference>
<dbReference type="InterPro" id="IPR011006">
    <property type="entry name" value="CheY-like_superfamily"/>
</dbReference>
<feature type="domain" description="PAS" evidence="19">
    <location>
        <begin position="399"/>
        <end position="468"/>
    </location>
</feature>
<feature type="domain" description="PAC" evidence="20">
    <location>
        <begin position="478"/>
        <end position="531"/>
    </location>
</feature>
<evidence type="ECO:0000256" key="10">
    <source>
        <dbReference type="ARBA" id="ARBA00022741"/>
    </source>
</evidence>
<feature type="coiled-coil region" evidence="16">
    <location>
        <begin position="782"/>
        <end position="809"/>
    </location>
</feature>
<feature type="domain" description="Histidine kinase" evidence="17">
    <location>
        <begin position="809"/>
        <end position="1044"/>
    </location>
</feature>
<dbReference type="Pfam" id="PF13426">
    <property type="entry name" value="PAS_9"/>
    <property type="match status" value="2"/>
</dbReference>
<keyword evidence="8" id="KW-0812">Transmembrane</keyword>
<feature type="domain" description="PAS" evidence="19">
    <location>
        <begin position="532"/>
        <end position="604"/>
    </location>
</feature>
<dbReference type="InterPro" id="IPR000700">
    <property type="entry name" value="PAS-assoc_C"/>
</dbReference>
<evidence type="ECO:0000256" key="11">
    <source>
        <dbReference type="ARBA" id="ARBA00022777"/>
    </source>
</evidence>
<reference evidence="21 22" key="1">
    <citation type="journal article" date="2019" name="Genome Biol. Evol.">
        <title>Day and night: Metabolic profiles and evolutionary relationships of six axenic non-marine cyanobacteria.</title>
        <authorList>
            <person name="Will S.E."/>
            <person name="Henke P."/>
            <person name="Boedeker C."/>
            <person name="Huang S."/>
            <person name="Brinkmann H."/>
            <person name="Rohde M."/>
            <person name="Jarek M."/>
            <person name="Friedl T."/>
            <person name="Seufert S."/>
            <person name="Schumacher M."/>
            <person name="Overmann J."/>
            <person name="Neumann-Schaal M."/>
            <person name="Petersen J."/>
        </authorList>
    </citation>
    <scope>NUCLEOTIDE SEQUENCE [LARGE SCALE GENOMIC DNA]</scope>
    <source>
        <strain evidence="21 22">SAG 39.79</strain>
    </source>
</reference>
<dbReference type="PRINTS" id="PR00344">
    <property type="entry name" value="BCTRLSENSOR"/>
</dbReference>
<evidence type="ECO:0000256" key="5">
    <source>
        <dbReference type="ARBA" id="ARBA00022519"/>
    </source>
</evidence>
<dbReference type="SUPFAM" id="SSF52172">
    <property type="entry name" value="CheY-like"/>
    <property type="match status" value="1"/>
</dbReference>
<dbReference type="InterPro" id="IPR035965">
    <property type="entry name" value="PAS-like_dom_sf"/>
</dbReference>
<evidence type="ECO:0000256" key="14">
    <source>
        <dbReference type="ARBA" id="ARBA00023136"/>
    </source>
</evidence>
<feature type="domain" description="PAC" evidence="20">
    <location>
        <begin position="607"/>
        <end position="656"/>
    </location>
</feature>
<dbReference type="FunFam" id="3.30.565.10:FF:000030">
    <property type="entry name" value="Ethylene receptor 1"/>
    <property type="match status" value="1"/>
</dbReference>
<dbReference type="InterPro" id="IPR000014">
    <property type="entry name" value="PAS"/>
</dbReference>
<dbReference type="GO" id="GO:0000155">
    <property type="term" value="F:phosphorelay sensor kinase activity"/>
    <property type="evidence" value="ECO:0007669"/>
    <property type="project" value="InterPro"/>
</dbReference>
<comment type="catalytic activity">
    <reaction evidence="1">
        <text>ATP + protein L-histidine = ADP + protein N-phospho-L-histidine.</text>
        <dbReference type="EC" id="2.7.13.3"/>
    </reaction>
</comment>
<dbReference type="InterPro" id="IPR001610">
    <property type="entry name" value="PAC"/>
</dbReference>
<dbReference type="PANTHER" id="PTHR43304">
    <property type="entry name" value="PHYTOCHROME-LIKE PROTEIN CPH1"/>
    <property type="match status" value="1"/>
</dbReference>
<evidence type="ECO:0000256" key="7">
    <source>
        <dbReference type="ARBA" id="ARBA00022679"/>
    </source>
</evidence>
<keyword evidence="12" id="KW-1133">Transmembrane helix</keyword>
<dbReference type="Pfam" id="PF00072">
    <property type="entry name" value="Response_reg"/>
    <property type="match status" value="1"/>
</dbReference>
<keyword evidence="7" id="KW-0808">Transferase</keyword>
<dbReference type="FunFam" id="3.30.450.20:FF:000088">
    <property type="entry name" value="Sensory transduction histidine kinase"/>
    <property type="match status" value="1"/>
</dbReference>
<dbReference type="SMART" id="SM00448">
    <property type="entry name" value="REC"/>
    <property type="match status" value="1"/>
</dbReference>
<dbReference type="AlphaFoldDB" id="A0AB37ULC0"/>
<dbReference type="CDD" id="cd00130">
    <property type="entry name" value="PAS"/>
    <property type="match status" value="4"/>
</dbReference>
<name>A0AB37ULC0_9CYAN</name>
<keyword evidence="13" id="KW-0902">Two-component regulatory system</keyword>
<keyword evidence="4" id="KW-1003">Cell membrane</keyword>
<keyword evidence="22" id="KW-1185">Reference proteome</keyword>
<dbReference type="EMBL" id="RSCK01000017">
    <property type="protein sequence ID" value="RUT12158.1"/>
    <property type="molecule type" value="Genomic_DNA"/>
</dbReference>
<evidence type="ECO:0000256" key="4">
    <source>
        <dbReference type="ARBA" id="ARBA00022475"/>
    </source>
</evidence>
<dbReference type="PROSITE" id="PS50112">
    <property type="entry name" value="PAS"/>
    <property type="match status" value="4"/>
</dbReference>
<dbReference type="Gene3D" id="3.30.565.10">
    <property type="entry name" value="Histidine kinase-like ATPase, C-terminal domain"/>
    <property type="match status" value="1"/>
</dbReference>
<gene>
    <name evidence="21" type="ORF">DSM107010_25730</name>
</gene>
<dbReference type="InterPro" id="IPR052162">
    <property type="entry name" value="Sensor_kinase/Photoreceptor"/>
</dbReference>
<dbReference type="Proteomes" id="UP000282574">
    <property type="component" value="Unassembled WGS sequence"/>
</dbReference>
<protein>
    <recommendedName>
        <fullName evidence="3">histidine kinase</fullName>
        <ecNumber evidence="3">2.7.13.3</ecNumber>
    </recommendedName>
</protein>